<dbReference type="Proteomes" id="UP001589833">
    <property type="component" value="Unassembled WGS sequence"/>
</dbReference>
<name>A0ABV6NMH9_9BACI</name>
<comment type="caution">
    <text evidence="3">The sequence shown here is derived from an EMBL/GenBank/DDBJ whole genome shotgun (WGS) entry which is preliminary data.</text>
</comment>
<feature type="compositionally biased region" description="Polar residues" evidence="2">
    <location>
        <begin position="156"/>
        <end position="170"/>
    </location>
</feature>
<feature type="compositionally biased region" description="Polar residues" evidence="2">
    <location>
        <begin position="200"/>
        <end position="216"/>
    </location>
</feature>
<feature type="compositionally biased region" description="Polar residues" evidence="2">
    <location>
        <begin position="228"/>
        <end position="247"/>
    </location>
</feature>
<feature type="region of interest" description="Disordered" evidence="2">
    <location>
        <begin position="194"/>
        <end position="271"/>
    </location>
</feature>
<proteinExistence type="predicted"/>
<evidence type="ECO:0000256" key="2">
    <source>
        <dbReference type="SAM" id="MobiDB-lite"/>
    </source>
</evidence>
<feature type="region of interest" description="Disordered" evidence="2">
    <location>
        <begin position="149"/>
        <end position="170"/>
    </location>
</feature>
<organism evidence="3 4">
    <name type="scientific">Halalkalibacter alkalisediminis</name>
    <dbReference type="NCBI Taxonomy" id="935616"/>
    <lineage>
        <taxon>Bacteria</taxon>
        <taxon>Bacillati</taxon>
        <taxon>Bacillota</taxon>
        <taxon>Bacilli</taxon>
        <taxon>Bacillales</taxon>
        <taxon>Bacillaceae</taxon>
        <taxon>Halalkalibacter</taxon>
    </lineage>
</organism>
<keyword evidence="4" id="KW-1185">Reference proteome</keyword>
<accession>A0ABV6NMH9</accession>
<dbReference type="RefSeq" id="WP_273847770.1">
    <property type="nucleotide sequence ID" value="NZ_JAQQWT010000034.1"/>
</dbReference>
<feature type="region of interest" description="Disordered" evidence="2">
    <location>
        <begin position="287"/>
        <end position="345"/>
    </location>
</feature>
<dbReference type="EMBL" id="JBHLTR010000097">
    <property type="protein sequence ID" value="MFC0561974.1"/>
    <property type="molecule type" value="Genomic_DNA"/>
</dbReference>
<evidence type="ECO:0000256" key="1">
    <source>
        <dbReference type="SAM" id="Coils"/>
    </source>
</evidence>
<reference evidence="3 4" key="1">
    <citation type="submission" date="2024-09" db="EMBL/GenBank/DDBJ databases">
        <authorList>
            <person name="Sun Q."/>
            <person name="Mori K."/>
        </authorList>
    </citation>
    <scope>NUCLEOTIDE SEQUENCE [LARGE SCALE GENOMIC DNA]</scope>
    <source>
        <strain evidence="3 4">NCAIM B.02301</strain>
    </source>
</reference>
<feature type="compositionally biased region" description="Basic and acidic residues" evidence="2">
    <location>
        <begin position="300"/>
        <end position="319"/>
    </location>
</feature>
<feature type="compositionally biased region" description="Polar residues" evidence="2">
    <location>
        <begin position="287"/>
        <end position="299"/>
    </location>
</feature>
<feature type="coiled-coil region" evidence="1">
    <location>
        <begin position="45"/>
        <end position="96"/>
    </location>
</feature>
<protein>
    <submittedName>
        <fullName evidence="3">Uncharacterized protein</fullName>
    </submittedName>
</protein>
<sequence length="345" mass="39773">MEQYKFNNTQDIETLRQKLGIYKQTLEGLKAGNLIEDYFLTKHECYEIKKQVSNLEGEINKMKENQDMQINRYTKVENISEQIETVTDSIRLLKQDVALLMGKVNNSNFNDLLNKIDKLIDIQYTSISSIQEGNMEIKGLKEEITQLKKQGETEKQSITTNPAQKPQPSNYRQLQNILQSSKNIQAYSDEEKGNMPMRQDYSQRSKPLKQHFQQGIPTEGRKVKRTPLNRNGPQQHQDLQKMNTSINKTKKNVNRPSFSFNEQNHKSAPKSVFKAEVQNNSQLKRDLNTSSLNKSSTPFETEKQTNEEILKVESEKKSVYPEIQQKRNGKSGGNMGDTPSKPPLE</sequence>
<evidence type="ECO:0000313" key="4">
    <source>
        <dbReference type="Proteomes" id="UP001589833"/>
    </source>
</evidence>
<gene>
    <name evidence="3" type="ORF">ACFFH4_24185</name>
</gene>
<keyword evidence="1" id="KW-0175">Coiled coil</keyword>
<evidence type="ECO:0000313" key="3">
    <source>
        <dbReference type="EMBL" id="MFC0561974.1"/>
    </source>
</evidence>